<dbReference type="EMBL" id="JAPEIS010000008">
    <property type="protein sequence ID" value="KAJ8063457.1"/>
    <property type="molecule type" value="Genomic_DNA"/>
</dbReference>
<evidence type="ECO:0000313" key="1">
    <source>
        <dbReference type="EMBL" id="KAJ8063457.1"/>
    </source>
</evidence>
<reference evidence="1" key="1">
    <citation type="submission" date="2022-11" db="EMBL/GenBank/DDBJ databases">
        <title>Genome Resource of Sclerotinia nivalis Strain SnTB1, a Plant Pathogen Isolated from American Ginseng.</title>
        <authorList>
            <person name="Fan S."/>
        </authorList>
    </citation>
    <scope>NUCLEOTIDE SEQUENCE</scope>
    <source>
        <strain evidence="1">SnTB1</strain>
    </source>
</reference>
<dbReference type="Proteomes" id="UP001152300">
    <property type="component" value="Unassembled WGS sequence"/>
</dbReference>
<evidence type="ECO:0000313" key="2">
    <source>
        <dbReference type="Proteomes" id="UP001152300"/>
    </source>
</evidence>
<protein>
    <submittedName>
        <fullName evidence="1">Uncharacterized protein</fullName>
    </submittedName>
</protein>
<dbReference type="AlphaFoldDB" id="A0A9X0AII8"/>
<name>A0A9X0AII8_9HELO</name>
<proteinExistence type="predicted"/>
<accession>A0A9X0AII8</accession>
<comment type="caution">
    <text evidence="1">The sequence shown here is derived from an EMBL/GenBank/DDBJ whole genome shotgun (WGS) entry which is preliminary data.</text>
</comment>
<gene>
    <name evidence="1" type="ORF">OCU04_007333</name>
</gene>
<dbReference type="OrthoDB" id="3502879at2759"/>
<keyword evidence="2" id="KW-1185">Reference proteome</keyword>
<sequence>MEYEYQQGCARVFRCIATNNVSEPIIENPTPELGYNEFTSSRTDLEELFHYEVVPFGADPGAEPWNQLSAVSLAADTSLGEGLNNSTPLNS</sequence>
<organism evidence="1 2">
    <name type="scientific">Sclerotinia nivalis</name>
    <dbReference type="NCBI Taxonomy" id="352851"/>
    <lineage>
        <taxon>Eukaryota</taxon>
        <taxon>Fungi</taxon>
        <taxon>Dikarya</taxon>
        <taxon>Ascomycota</taxon>
        <taxon>Pezizomycotina</taxon>
        <taxon>Leotiomycetes</taxon>
        <taxon>Helotiales</taxon>
        <taxon>Sclerotiniaceae</taxon>
        <taxon>Sclerotinia</taxon>
    </lineage>
</organism>